<dbReference type="GO" id="GO:0005886">
    <property type="term" value="C:plasma membrane"/>
    <property type="evidence" value="ECO:0007669"/>
    <property type="project" value="TreeGrafter"/>
</dbReference>
<dbReference type="PANTHER" id="PTHR43775:SF37">
    <property type="entry name" value="SI:DKEY-61P9.11"/>
    <property type="match status" value="1"/>
</dbReference>
<dbReference type="InterPro" id="IPR002347">
    <property type="entry name" value="SDR_fam"/>
</dbReference>
<dbReference type="InterPro" id="IPR036291">
    <property type="entry name" value="NAD(P)-bd_dom_sf"/>
</dbReference>
<dbReference type="Gene3D" id="3.40.50.720">
    <property type="entry name" value="NAD(P)-binding Rossmann-like Domain"/>
    <property type="match status" value="1"/>
</dbReference>
<evidence type="ECO:0000313" key="5">
    <source>
        <dbReference type="Proteomes" id="UP001162318"/>
    </source>
</evidence>
<evidence type="ECO:0000313" key="4">
    <source>
        <dbReference type="EMBL" id="MDH2135440.1"/>
    </source>
</evidence>
<evidence type="ECO:0000256" key="2">
    <source>
        <dbReference type="ARBA" id="ARBA00022553"/>
    </source>
</evidence>
<sequence length="407" mass="42571">MLASSWPLRRVLVLSGTGLAISEEEAAREGWEVLAIRGDQAARYGAAAARLLAELREAVSVLSACGGEMLFQLVVPGTAEGRVLSGLWGMLATARLEREGLAVQLVETAPGMPAASLRTALEQDAGLVAERVRHGADGARLVRGWREGPVKMDASPPWQAGEIWLVTGGAGGIGRIVAEAIAAGATGATIVLAGRRVADAEVEAQLARLVALGARAEWRSVDVADAEGVSELVADIMSRFGRLDGVIHTAGVLRDGYLAQKEAAELAAVLAPKVTGAVNLDAATRGVGLRWLILFSSSASQGNVAQADYAAANGFMDTFAQWREGQRAQGKREGRTLSIGWPYWEEGGMQLDAAHREAAALQGAGGLTNARGLQVLAAATASDVPHVLVAVGDRQKLWNRLNNTSNL</sequence>
<keyword evidence="1" id="KW-0596">Phosphopantetheine</keyword>
<dbReference type="GO" id="GO:0005737">
    <property type="term" value="C:cytoplasm"/>
    <property type="evidence" value="ECO:0007669"/>
    <property type="project" value="TreeGrafter"/>
</dbReference>
<dbReference type="InterPro" id="IPR057326">
    <property type="entry name" value="KR_dom"/>
</dbReference>
<dbReference type="PANTHER" id="PTHR43775">
    <property type="entry name" value="FATTY ACID SYNTHASE"/>
    <property type="match status" value="1"/>
</dbReference>
<dbReference type="GO" id="GO:0006633">
    <property type="term" value="P:fatty acid biosynthetic process"/>
    <property type="evidence" value="ECO:0007669"/>
    <property type="project" value="TreeGrafter"/>
</dbReference>
<dbReference type="EMBL" id="JAOCKX010000157">
    <property type="protein sequence ID" value="MDH2135440.1"/>
    <property type="molecule type" value="Genomic_DNA"/>
</dbReference>
<gene>
    <name evidence="4" type="ORF">N5J77_30460</name>
</gene>
<evidence type="ECO:0000259" key="3">
    <source>
        <dbReference type="SMART" id="SM00822"/>
    </source>
</evidence>
<dbReference type="RefSeq" id="WP_279776458.1">
    <property type="nucleotide sequence ID" value="NZ_JAOCKX010000157.1"/>
</dbReference>
<evidence type="ECO:0000256" key="1">
    <source>
        <dbReference type="ARBA" id="ARBA00022450"/>
    </source>
</evidence>
<dbReference type="InterPro" id="IPR050091">
    <property type="entry name" value="PKS_NRPS_Biosynth_Enz"/>
</dbReference>
<dbReference type="GO" id="GO:0004312">
    <property type="term" value="F:fatty acid synthase activity"/>
    <property type="evidence" value="ECO:0007669"/>
    <property type="project" value="TreeGrafter"/>
</dbReference>
<keyword evidence="2" id="KW-0597">Phosphoprotein</keyword>
<dbReference type="Pfam" id="PF08659">
    <property type="entry name" value="KR"/>
    <property type="match status" value="1"/>
</dbReference>
<proteinExistence type="predicted"/>
<reference evidence="4" key="1">
    <citation type="submission" date="2022-09" db="EMBL/GenBank/DDBJ databases">
        <title>Intensive care unit water sources are persistently colonized with multi-drug resistant bacteria and are the site of extensive horizontal gene transfer of antibiotic resistance genes.</title>
        <authorList>
            <person name="Diorio-Toth L."/>
        </authorList>
    </citation>
    <scope>NUCLEOTIDE SEQUENCE</scope>
    <source>
        <strain evidence="4">GD03659</strain>
    </source>
</reference>
<organism evidence="4 5">
    <name type="scientific">Sphingobium yanoikuyae</name>
    <name type="common">Sphingomonas yanoikuyae</name>
    <dbReference type="NCBI Taxonomy" id="13690"/>
    <lineage>
        <taxon>Bacteria</taxon>
        <taxon>Pseudomonadati</taxon>
        <taxon>Pseudomonadota</taxon>
        <taxon>Alphaproteobacteria</taxon>
        <taxon>Sphingomonadales</taxon>
        <taxon>Sphingomonadaceae</taxon>
        <taxon>Sphingobium</taxon>
    </lineage>
</organism>
<comment type="caution">
    <text evidence="4">The sequence shown here is derived from an EMBL/GenBank/DDBJ whole genome shotgun (WGS) entry which is preliminary data.</text>
</comment>
<protein>
    <submittedName>
        <fullName evidence="4">SDR family NAD(P)-dependent oxidoreductase</fullName>
    </submittedName>
</protein>
<dbReference type="Proteomes" id="UP001162318">
    <property type="component" value="Unassembled WGS sequence"/>
</dbReference>
<dbReference type="CDD" id="cd08953">
    <property type="entry name" value="KR_2_SDR_x"/>
    <property type="match status" value="1"/>
</dbReference>
<dbReference type="AlphaFoldDB" id="A0AA42X0W4"/>
<dbReference type="SMART" id="SM00822">
    <property type="entry name" value="PKS_KR"/>
    <property type="match status" value="1"/>
</dbReference>
<feature type="non-terminal residue" evidence="4">
    <location>
        <position position="407"/>
    </location>
</feature>
<dbReference type="SUPFAM" id="SSF51735">
    <property type="entry name" value="NAD(P)-binding Rossmann-fold domains"/>
    <property type="match status" value="1"/>
</dbReference>
<accession>A0AA42X0W4</accession>
<dbReference type="InterPro" id="IPR013968">
    <property type="entry name" value="PKS_KR"/>
</dbReference>
<name>A0AA42X0W4_SPHYA</name>
<feature type="domain" description="Ketoreductase" evidence="3">
    <location>
        <begin position="162"/>
        <end position="347"/>
    </location>
</feature>
<dbReference type="PRINTS" id="PR00081">
    <property type="entry name" value="GDHRDH"/>
</dbReference>
<dbReference type="GO" id="GO:0071770">
    <property type="term" value="P:DIM/DIP cell wall layer assembly"/>
    <property type="evidence" value="ECO:0007669"/>
    <property type="project" value="TreeGrafter"/>
</dbReference>